<dbReference type="PANTHER" id="PTHR12942:SF2">
    <property type="entry name" value="PRE-MRNA-SPLICING FACTOR SLU7"/>
    <property type="match status" value="1"/>
</dbReference>
<dbReference type="AlphaFoldDB" id="A0A4S4DAG6"/>
<comment type="caution">
    <text evidence="10">The sequence shown here is derived from an EMBL/GenBank/DDBJ whole genome shotgun (WGS) entry which is preliminary data.</text>
</comment>
<evidence type="ECO:0000256" key="7">
    <source>
        <dbReference type="RuleBase" id="RU367071"/>
    </source>
</evidence>
<name>A0A4S4DAG6_CAMSN</name>
<evidence type="ECO:0000256" key="4">
    <source>
        <dbReference type="ARBA" id="ARBA00022728"/>
    </source>
</evidence>
<keyword evidence="4 7" id="KW-0747">Spliceosome</keyword>
<reference evidence="10 11" key="1">
    <citation type="journal article" date="2018" name="Proc. Natl. Acad. Sci. U.S.A.">
        <title>Draft genome sequence of Camellia sinensis var. sinensis provides insights into the evolution of the tea genome and tea quality.</title>
        <authorList>
            <person name="Wei C."/>
            <person name="Yang H."/>
            <person name="Wang S."/>
            <person name="Zhao J."/>
            <person name="Liu C."/>
            <person name="Gao L."/>
            <person name="Xia E."/>
            <person name="Lu Y."/>
            <person name="Tai Y."/>
            <person name="She G."/>
            <person name="Sun J."/>
            <person name="Cao H."/>
            <person name="Tong W."/>
            <person name="Gao Q."/>
            <person name="Li Y."/>
            <person name="Deng W."/>
            <person name="Jiang X."/>
            <person name="Wang W."/>
            <person name="Chen Q."/>
            <person name="Zhang S."/>
            <person name="Li H."/>
            <person name="Wu J."/>
            <person name="Wang P."/>
            <person name="Li P."/>
            <person name="Shi C."/>
            <person name="Zheng F."/>
            <person name="Jian J."/>
            <person name="Huang B."/>
            <person name="Shan D."/>
            <person name="Shi M."/>
            <person name="Fang C."/>
            <person name="Yue Y."/>
            <person name="Li F."/>
            <person name="Li D."/>
            <person name="Wei S."/>
            <person name="Han B."/>
            <person name="Jiang C."/>
            <person name="Yin Y."/>
            <person name="Xia T."/>
            <person name="Zhang Z."/>
            <person name="Bennetzen J.L."/>
            <person name="Zhao S."/>
            <person name="Wan X."/>
        </authorList>
    </citation>
    <scope>NUCLEOTIDE SEQUENCE [LARGE SCALE GENOMIC DNA]</scope>
    <source>
        <strain evidence="11">cv. Shuchazao</strain>
        <tissue evidence="10">Leaf</tissue>
    </source>
</reference>
<evidence type="ECO:0000256" key="1">
    <source>
        <dbReference type="ARBA" id="ARBA00004123"/>
    </source>
</evidence>
<dbReference type="STRING" id="542762.A0A4S4DAG6"/>
<organism evidence="10 11">
    <name type="scientific">Camellia sinensis var. sinensis</name>
    <name type="common">China tea</name>
    <dbReference type="NCBI Taxonomy" id="542762"/>
    <lineage>
        <taxon>Eukaryota</taxon>
        <taxon>Viridiplantae</taxon>
        <taxon>Streptophyta</taxon>
        <taxon>Embryophyta</taxon>
        <taxon>Tracheophyta</taxon>
        <taxon>Spermatophyta</taxon>
        <taxon>Magnoliopsida</taxon>
        <taxon>eudicotyledons</taxon>
        <taxon>Gunneridae</taxon>
        <taxon>Pentapetalae</taxon>
        <taxon>asterids</taxon>
        <taxon>Ericales</taxon>
        <taxon>Theaceae</taxon>
        <taxon>Camellia</taxon>
    </lineage>
</organism>
<keyword evidence="6 7" id="KW-0539">Nucleus</keyword>
<feature type="compositionally biased region" description="Acidic residues" evidence="8">
    <location>
        <begin position="176"/>
        <end position="187"/>
    </location>
</feature>
<keyword evidence="3 7" id="KW-0507">mRNA processing</keyword>
<dbReference type="GO" id="GO:0000398">
    <property type="term" value="P:mRNA splicing, via spliceosome"/>
    <property type="evidence" value="ECO:0007669"/>
    <property type="project" value="UniProtKB-UniRule"/>
</dbReference>
<protein>
    <recommendedName>
        <fullName evidence="7">Pre-mRNA-splicing factor SLU7</fullName>
    </recommendedName>
</protein>
<dbReference type="EMBL" id="SDRB02011936">
    <property type="protein sequence ID" value="THF99539.1"/>
    <property type="molecule type" value="Genomic_DNA"/>
</dbReference>
<sequence length="268" mass="31140">MLLLPYQLVEDSMVKLDRICREANVMLVFAHSYGLTGFVRISVKEHTVIESKPDHFLDDLRLNCPWPELRREDHRKQLELEEARKAGLAPTEVDEDGKEINPHIPQYMSSTPWYLNAERPGRLSGDALASRRVIHYTRHNLLLMLIRYEARDEARKKYLKEQQLKKLEEKNGNQNGEDEVSDDEDNEDALKVDEANVDESKQMDFAKVEKRVRTTGGGSTGTIRNLHIREDTTKYLLNLDVNSAHYDPKTRYNIRKNYVFKKSVLSSV</sequence>
<dbReference type="Gene3D" id="3.40.50.720">
    <property type="entry name" value="NAD(P)-binding Rossmann-like Domain"/>
    <property type="match status" value="1"/>
</dbReference>
<comment type="function">
    <text evidence="7">Involved in pre-mRNA splicing.</text>
</comment>
<evidence type="ECO:0000256" key="6">
    <source>
        <dbReference type="ARBA" id="ARBA00023242"/>
    </source>
</evidence>
<keyword evidence="5 7" id="KW-0508">mRNA splicing</keyword>
<dbReference type="GO" id="GO:0030628">
    <property type="term" value="F:pre-mRNA 3'-splice site binding"/>
    <property type="evidence" value="ECO:0007669"/>
    <property type="project" value="UniProtKB-UniRule"/>
</dbReference>
<comment type="subcellular location">
    <subcellularLocation>
        <location evidence="1 7">Nucleus</location>
    </subcellularLocation>
</comment>
<dbReference type="Pfam" id="PF11708">
    <property type="entry name" value="Slu7"/>
    <property type="match status" value="1"/>
</dbReference>
<dbReference type="Proteomes" id="UP000306102">
    <property type="component" value="Unassembled WGS sequence"/>
</dbReference>
<dbReference type="InterPro" id="IPR021715">
    <property type="entry name" value="Slu7_dom"/>
</dbReference>
<dbReference type="InterPro" id="IPR039974">
    <property type="entry name" value="Splicing_factor_SLU7"/>
</dbReference>
<comment type="subunit">
    <text evidence="7">Associated with the spliceosome.</text>
</comment>
<feature type="domain" description="Pre-mRNA-splicing factor SLU7" evidence="9">
    <location>
        <begin position="145"/>
        <end position="252"/>
    </location>
</feature>
<evidence type="ECO:0000256" key="5">
    <source>
        <dbReference type="ARBA" id="ARBA00023187"/>
    </source>
</evidence>
<proteinExistence type="inferred from homology"/>
<accession>A0A4S4DAG6</accession>
<dbReference type="InterPro" id="IPR035985">
    <property type="entry name" value="Ubiquitin-activating_enz"/>
</dbReference>
<comment type="similarity">
    <text evidence="2 7">Belongs to the SLU7 family.</text>
</comment>
<evidence type="ECO:0000313" key="10">
    <source>
        <dbReference type="EMBL" id="THF99539.1"/>
    </source>
</evidence>
<feature type="region of interest" description="Disordered" evidence="8">
    <location>
        <begin position="166"/>
        <end position="188"/>
    </location>
</feature>
<evidence type="ECO:0000256" key="8">
    <source>
        <dbReference type="SAM" id="MobiDB-lite"/>
    </source>
</evidence>
<evidence type="ECO:0000256" key="3">
    <source>
        <dbReference type="ARBA" id="ARBA00022664"/>
    </source>
</evidence>
<gene>
    <name evidence="10" type="ORF">TEA_002991</name>
</gene>
<dbReference type="PANTHER" id="PTHR12942">
    <property type="entry name" value="STEP II SPLICING FACTOR SLU7"/>
    <property type="match status" value="1"/>
</dbReference>
<dbReference type="GO" id="GO:0005681">
    <property type="term" value="C:spliceosomal complex"/>
    <property type="evidence" value="ECO:0007669"/>
    <property type="project" value="UniProtKB-UniRule"/>
</dbReference>
<dbReference type="GO" id="GO:0008641">
    <property type="term" value="F:ubiquitin-like modifier activating enzyme activity"/>
    <property type="evidence" value="ECO:0007669"/>
    <property type="project" value="InterPro"/>
</dbReference>
<keyword evidence="11" id="KW-1185">Reference proteome</keyword>
<dbReference type="SUPFAM" id="SSF69572">
    <property type="entry name" value="Activating enzymes of the ubiquitin-like proteins"/>
    <property type="match status" value="1"/>
</dbReference>
<evidence type="ECO:0000256" key="2">
    <source>
        <dbReference type="ARBA" id="ARBA00007203"/>
    </source>
</evidence>
<evidence type="ECO:0000259" key="9">
    <source>
        <dbReference type="Pfam" id="PF11708"/>
    </source>
</evidence>
<evidence type="ECO:0000313" key="11">
    <source>
        <dbReference type="Proteomes" id="UP000306102"/>
    </source>
</evidence>